<dbReference type="EMBL" id="JAYLAA010000037">
    <property type="protein sequence ID" value="MEC3875956.1"/>
    <property type="molecule type" value="Genomic_DNA"/>
</dbReference>
<gene>
    <name evidence="1" type="ORF">SOP96_09555</name>
</gene>
<sequence length="257" mass="30023">MPNTSKQLTTSRPAQQTTLMILKQCSGNAAFNEISKLEQSLTVKDSIKYGELIVSQGSKVEVIREIIKIVEFYLEVTGKKLEVYQTRTLAGDLYDKFKTDTVEDLILMFKMIRTGDLGKPPYTDNFHEKIMSYVPLFLDFKSRERERLIELKKRKIKAQERPPEPQTMSEEAYQKFTELQSRLSNPVNKNKQIFSIKSVLASVDNYIENLPETCKKLSAKDLNYEIIRTQYNNKTAYNILLEEQQRRKDEKKKNKRC</sequence>
<evidence type="ECO:0000313" key="1">
    <source>
        <dbReference type="EMBL" id="MEC3875956.1"/>
    </source>
</evidence>
<proteinExistence type="predicted"/>
<reference evidence="1 2" key="1">
    <citation type="submission" date="2024-01" db="EMBL/GenBank/DDBJ databases">
        <title>Chryseobacterium sp. T9W2-O.</title>
        <authorList>
            <person name="Maltman C."/>
        </authorList>
    </citation>
    <scope>NUCLEOTIDE SEQUENCE [LARGE SCALE GENOMIC DNA]</scope>
    <source>
        <strain evidence="1 2">T9W2-O</strain>
    </source>
</reference>
<keyword evidence="2" id="KW-1185">Reference proteome</keyword>
<dbReference type="RefSeq" id="WP_326320757.1">
    <property type="nucleotide sequence ID" value="NZ_JAYLAA010000037.1"/>
</dbReference>
<dbReference type="Proteomes" id="UP001348397">
    <property type="component" value="Unassembled WGS sequence"/>
</dbReference>
<name>A0ABU6HSE3_9FLAO</name>
<comment type="caution">
    <text evidence="1">The sequence shown here is derived from an EMBL/GenBank/DDBJ whole genome shotgun (WGS) entry which is preliminary data.</text>
</comment>
<accession>A0ABU6HSE3</accession>
<organism evidence="1 2">
    <name type="scientific">Chryseobacterium salviniae</name>
    <dbReference type="NCBI Taxonomy" id="3101750"/>
    <lineage>
        <taxon>Bacteria</taxon>
        <taxon>Pseudomonadati</taxon>
        <taxon>Bacteroidota</taxon>
        <taxon>Flavobacteriia</taxon>
        <taxon>Flavobacteriales</taxon>
        <taxon>Weeksellaceae</taxon>
        <taxon>Chryseobacterium group</taxon>
        <taxon>Chryseobacterium</taxon>
    </lineage>
</organism>
<evidence type="ECO:0000313" key="2">
    <source>
        <dbReference type="Proteomes" id="UP001348397"/>
    </source>
</evidence>
<protein>
    <submittedName>
        <fullName evidence="1">Uncharacterized protein</fullName>
    </submittedName>
</protein>